<accession>A0AA37W633</accession>
<feature type="signal peptide" evidence="2">
    <location>
        <begin position="1"/>
        <end position="24"/>
    </location>
</feature>
<dbReference type="EMBL" id="BSNM01000014">
    <property type="protein sequence ID" value="GLQ31752.1"/>
    <property type="molecule type" value="Genomic_DNA"/>
</dbReference>
<reference evidence="3" key="2">
    <citation type="submission" date="2023-01" db="EMBL/GenBank/DDBJ databases">
        <title>Draft genome sequence of Litoribrevibacter albus strain NBRC 110071.</title>
        <authorList>
            <person name="Sun Q."/>
            <person name="Mori K."/>
        </authorList>
    </citation>
    <scope>NUCLEOTIDE SEQUENCE</scope>
    <source>
        <strain evidence="3">NBRC 110071</strain>
    </source>
</reference>
<sequence>MSKRAFKMPLFITLIVAFFLQLTACDQHKNNGSHKNNSNHTTSEQTPQNHSQASKSQSNVGSPVSESDVQVIEKEALLQPPEDNTSASPKTVAPKRTIDLTLPEDWDAGNETLIDVPENKVLPDLFTEKEKTKRVSLDGKVLKDEKNEDYIDSIEGAEVSVEVKL</sequence>
<proteinExistence type="predicted"/>
<reference evidence="3" key="1">
    <citation type="journal article" date="2014" name="Int. J. Syst. Evol. Microbiol.">
        <title>Complete genome sequence of Corynebacterium casei LMG S-19264T (=DSM 44701T), isolated from a smear-ripened cheese.</title>
        <authorList>
            <consortium name="US DOE Joint Genome Institute (JGI-PGF)"/>
            <person name="Walter F."/>
            <person name="Albersmeier A."/>
            <person name="Kalinowski J."/>
            <person name="Ruckert C."/>
        </authorList>
    </citation>
    <scope>NUCLEOTIDE SEQUENCE</scope>
    <source>
        <strain evidence="3">NBRC 110071</strain>
    </source>
</reference>
<gene>
    <name evidence="3" type="ORF">GCM10007876_22310</name>
</gene>
<dbReference type="AlphaFoldDB" id="A0AA37W633"/>
<name>A0AA37W633_9GAMM</name>
<evidence type="ECO:0000313" key="3">
    <source>
        <dbReference type="EMBL" id="GLQ31752.1"/>
    </source>
</evidence>
<feature type="chain" id="PRO_5041439337" description="Lipoprotein" evidence="2">
    <location>
        <begin position="25"/>
        <end position="165"/>
    </location>
</feature>
<evidence type="ECO:0000313" key="4">
    <source>
        <dbReference type="Proteomes" id="UP001161389"/>
    </source>
</evidence>
<keyword evidence="2" id="KW-0732">Signal</keyword>
<comment type="caution">
    <text evidence="3">The sequence shown here is derived from an EMBL/GenBank/DDBJ whole genome shotgun (WGS) entry which is preliminary data.</text>
</comment>
<evidence type="ECO:0000256" key="1">
    <source>
        <dbReference type="SAM" id="MobiDB-lite"/>
    </source>
</evidence>
<dbReference type="Proteomes" id="UP001161389">
    <property type="component" value="Unassembled WGS sequence"/>
</dbReference>
<evidence type="ECO:0008006" key="5">
    <source>
        <dbReference type="Google" id="ProtNLM"/>
    </source>
</evidence>
<evidence type="ECO:0000256" key="2">
    <source>
        <dbReference type="SAM" id="SignalP"/>
    </source>
</evidence>
<feature type="compositionally biased region" description="Polar residues" evidence="1">
    <location>
        <begin position="44"/>
        <end position="68"/>
    </location>
</feature>
<keyword evidence="4" id="KW-1185">Reference proteome</keyword>
<dbReference type="RefSeq" id="WP_284381461.1">
    <property type="nucleotide sequence ID" value="NZ_BSNM01000014.1"/>
</dbReference>
<protein>
    <recommendedName>
        <fullName evidence="5">Lipoprotein</fullName>
    </recommendedName>
</protein>
<feature type="region of interest" description="Disordered" evidence="1">
    <location>
        <begin position="30"/>
        <end position="96"/>
    </location>
</feature>
<feature type="compositionally biased region" description="Low complexity" evidence="1">
    <location>
        <begin position="33"/>
        <end position="43"/>
    </location>
</feature>
<organism evidence="3 4">
    <name type="scientific">Litoribrevibacter albus</name>
    <dbReference type="NCBI Taxonomy" id="1473156"/>
    <lineage>
        <taxon>Bacteria</taxon>
        <taxon>Pseudomonadati</taxon>
        <taxon>Pseudomonadota</taxon>
        <taxon>Gammaproteobacteria</taxon>
        <taxon>Oceanospirillales</taxon>
        <taxon>Oceanospirillaceae</taxon>
        <taxon>Litoribrevibacter</taxon>
    </lineage>
</organism>